<feature type="transmembrane region" description="Helical" evidence="1">
    <location>
        <begin position="317"/>
        <end position="338"/>
    </location>
</feature>
<evidence type="ECO:0000313" key="4">
    <source>
        <dbReference type="Proteomes" id="UP000625316"/>
    </source>
</evidence>
<keyword evidence="1" id="KW-1133">Transmembrane helix</keyword>
<feature type="transmembrane region" description="Helical" evidence="1">
    <location>
        <begin position="195"/>
        <end position="219"/>
    </location>
</feature>
<evidence type="ECO:0000259" key="2">
    <source>
        <dbReference type="Pfam" id="PF01757"/>
    </source>
</evidence>
<sequence>MKKTRFTYFDSLRGIAAVIVVLVHYFAAFYPYSVFGDGDGPQHHSWEKLFFIPPFGLLLNGHFSVCLFFILSGFVLSYGYFGQSGNRVKLLVAVIKRPVRLGGLVLFGILLSAILWQSGLYFNDQVFHLGVSGPWFRDYWQGNLDVKKLLSSLTTSIFRNGYIYNPPLWTIRMELYGSIMVFAFLLLFKNVKYRLVLLTLLVVLFHNSLYQGFWLGLIIADLMKRGIIQNWSAYQSTKVGRLVMITAVILLAYLSSYPHYAEIQFVRDTIYGYLPDDKGFGGGYPMFTALITFLIVCVNHHVQTWLNQPPLLFLGQISYGVYVVHFLILGSFSSWMFLSFHQSWSHELSFSATLIFGLLAIMALGYLSTKYIDALSIKLASYIGRKALVSLNSLQARIAPAPAAVPGERLPEKIGPLK</sequence>
<evidence type="ECO:0000256" key="1">
    <source>
        <dbReference type="SAM" id="Phobius"/>
    </source>
</evidence>
<dbReference type="EMBL" id="JADEXQ010000105">
    <property type="protein sequence ID" value="MBE9032444.1"/>
    <property type="molecule type" value="Genomic_DNA"/>
</dbReference>
<evidence type="ECO:0000313" key="3">
    <source>
        <dbReference type="EMBL" id="MBE9032444.1"/>
    </source>
</evidence>
<feature type="transmembrane region" description="Helical" evidence="1">
    <location>
        <begin position="281"/>
        <end position="302"/>
    </location>
</feature>
<dbReference type="Proteomes" id="UP000625316">
    <property type="component" value="Unassembled WGS sequence"/>
</dbReference>
<dbReference type="PANTHER" id="PTHR23028">
    <property type="entry name" value="ACETYLTRANSFERASE"/>
    <property type="match status" value="1"/>
</dbReference>
<keyword evidence="4" id="KW-1185">Reference proteome</keyword>
<proteinExistence type="predicted"/>
<comment type="caution">
    <text evidence="3">The sequence shown here is derived from an EMBL/GenBank/DDBJ whole genome shotgun (WGS) entry which is preliminary data.</text>
</comment>
<feature type="transmembrane region" description="Helical" evidence="1">
    <location>
        <begin position="55"/>
        <end position="81"/>
    </location>
</feature>
<dbReference type="PANTHER" id="PTHR23028:SF134">
    <property type="entry name" value="PUTATIVE (AFU_ORTHOLOGUE AFUA_4G08520)-RELATED"/>
    <property type="match status" value="1"/>
</dbReference>
<reference evidence="3" key="1">
    <citation type="submission" date="2020-10" db="EMBL/GenBank/DDBJ databases">
        <authorList>
            <person name="Castelo-Branco R."/>
            <person name="Eusebio N."/>
            <person name="Adriana R."/>
            <person name="Vieira A."/>
            <person name="Brugerolle De Fraissinette N."/>
            <person name="Rezende De Castro R."/>
            <person name="Schneider M.P."/>
            <person name="Vasconcelos V."/>
            <person name="Leao P.N."/>
        </authorList>
    </citation>
    <scope>NUCLEOTIDE SEQUENCE</scope>
    <source>
        <strain evidence="3">LEGE 11480</strain>
    </source>
</reference>
<feature type="transmembrane region" description="Helical" evidence="1">
    <location>
        <begin position="239"/>
        <end position="260"/>
    </location>
</feature>
<feature type="transmembrane region" description="Helical" evidence="1">
    <location>
        <begin position="12"/>
        <end position="35"/>
    </location>
</feature>
<gene>
    <name evidence="3" type="ORF">IQ266_22150</name>
</gene>
<name>A0A928VUF8_9CYAN</name>
<feature type="domain" description="Acyltransferase 3" evidence="2">
    <location>
        <begin position="7"/>
        <end position="366"/>
    </location>
</feature>
<accession>A0A928VUF8</accession>
<dbReference type="GO" id="GO:0016747">
    <property type="term" value="F:acyltransferase activity, transferring groups other than amino-acyl groups"/>
    <property type="evidence" value="ECO:0007669"/>
    <property type="project" value="InterPro"/>
</dbReference>
<keyword evidence="3" id="KW-0808">Transferase</keyword>
<feature type="transmembrane region" description="Helical" evidence="1">
    <location>
        <begin position="350"/>
        <end position="368"/>
    </location>
</feature>
<dbReference type="InterPro" id="IPR050879">
    <property type="entry name" value="Acyltransferase_3"/>
</dbReference>
<dbReference type="RefSeq" id="WP_264327261.1">
    <property type="nucleotide sequence ID" value="NZ_JADEXQ010000105.1"/>
</dbReference>
<keyword evidence="3" id="KW-0012">Acyltransferase</keyword>
<protein>
    <submittedName>
        <fullName evidence="3">Acyltransferase</fullName>
    </submittedName>
</protein>
<keyword evidence="1" id="KW-0812">Transmembrane</keyword>
<dbReference type="InterPro" id="IPR002656">
    <property type="entry name" value="Acyl_transf_3_dom"/>
</dbReference>
<dbReference type="Pfam" id="PF01757">
    <property type="entry name" value="Acyl_transf_3"/>
    <property type="match status" value="1"/>
</dbReference>
<dbReference type="AlphaFoldDB" id="A0A928VUF8"/>
<feature type="transmembrane region" description="Helical" evidence="1">
    <location>
        <begin position="101"/>
        <end position="122"/>
    </location>
</feature>
<keyword evidence="1" id="KW-0472">Membrane</keyword>
<organism evidence="3 4">
    <name type="scientific">Romeriopsis navalis LEGE 11480</name>
    <dbReference type="NCBI Taxonomy" id="2777977"/>
    <lineage>
        <taxon>Bacteria</taxon>
        <taxon>Bacillati</taxon>
        <taxon>Cyanobacteriota</taxon>
        <taxon>Cyanophyceae</taxon>
        <taxon>Leptolyngbyales</taxon>
        <taxon>Leptolyngbyaceae</taxon>
        <taxon>Romeriopsis</taxon>
        <taxon>Romeriopsis navalis</taxon>
    </lineage>
</organism>